<reference evidence="5" key="2">
    <citation type="submission" date="2016-11" db="EMBL/GenBank/DDBJ databases">
        <title>Comparison of Traditional DNA-DNA Hybridization with In Silico Genomic Analysis.</title>
        <authorList>
            <person name="Nicholson A.C."/>
            <person name="Humrighouse B.W."/>
            <person name="Graziano J."/>
            <person name="Lasker B."/>
            <person name="Whitney A.M."/>
            <person name="Mcquiston J.R."/>
            <person name="Bell M."/>
        </authorList>
    </citation>
    <scope>NUCLEOTIDE SEQUENCE [LARGE SCALE GENOMIC DNA]</scope>
    <source>
        <strain evidence="5">H2381</strain>
    </source>
</reference>
<evidence type="ECO:0000313" key="6">
    <source>
        <dbReference type="Proteomes" id="UP000214673"/>
    </source>
</evidence>
<comment type="caution">
    <text evidence="4">The sequence shown here is derived from an EMBL/GenBank/DDBJ whole genome shotgun (WGS) entry which is preliminary data.</text>
</comment>
<dbReference type="InterPro" id="IPR006171">
    <property type="entry name" value="TOPRIM_dom"/>
</dbReference>
<dbReference type="Proteomes" id="UP000196640">
    <property type="component" value="Unassembled WGS sequence"/>
</dbReference>
<dbReference type="InterPro" id="IPR055570">
    <property type="entry name" value="DUF7146"/>
</dbReference>
<dbReference type="EMBL" id="NIPX01000033">
    <property type="protein sequence ID" value="OWJ81727.1"/>
    <property type="molecule type" value="Genomic_DNA"/>
</dbReference>
<evidence type="ECO:0000313" key="5">
    <source>
        <dbReference type="Proteomes" id="UP000196640"/>
    </source>
</evidence>
<sequence>MSAIELTGVLGGHWKGQYGLAFCPAHHNTNTPALSISQGADGRLLFYCHAGCPFSAICDALRDRGLLAGTRRGPQMDGGELTRLQAEALRKADKRAQQARATWDEARPIESTVAEFYLRNRAITCALPDTLRFHLACWHPSGQRLPAMVALVQGAERFAVHRTFLRADGTGKAEKAPAKAMLGTVAGGAVRLTTGNGTLVVAEGIETALSLASGLLRAPATIWSTLSTSGMSGLRLPAKPGRLTIATDGDGPGQAAGNALAERAVALGWTVSLLPAPHGRDWNDILKNKEVAA</sequence>
<gene>
    <name evidence="4" type="ORF">CDV52_17340</name>
    <name evidence="3" type="ORF">CDV53_07675</name>
</gene>
<evidence type="ECO:0000259" key="2">
    <source>
        <dbReference type="Pfam" id="PF23639"/>
    </source>
</evidence>
<evidence type="ECO:0000259" key="1">
    <source>
        <dbReference type="Pfam" id="PF13362"/>
    </source>
</evidence>
<dbReference type="OrthoDB" id="9811157at2"/>
<dbReference type="CDD" id="cd01029">
    <property type="entry name" value="TOPRIM_primases"/>
    <property type="match status" value="1"/>
</dbReference>
<evidence type="ECO:0000313" key="3">
    <source>
        <dbReference type="EMBL" id="OWJ76775.1"/>
    </source>
</evidence>
<dbReference type="Gene3D" id="3.40.1360.10">
    <property type="match status" value="1"/>
</dbReference>
<dbReference type="InterPro" id="IPR034154">
    <property type="entry name" value="TOPRIM_DnaG/twinkle"/>
</dbReference>
<reference evidence="4 6" key="1">
    <citation type="submission" date="2016-11" db="EMBL/GenBank/DDBJ databases">
        <title>Comparison of Traditional DNA-DNA Hybridization with In Silico Genomic Analysis.</title>
        <authorList>
            <person name="Nicholson A.C."/>
            <person name="Sammons S."/>
            <person name="Humrighouse B.W."/>
            <person name="Graziano J."/>
            <person name="Lasker B."/>
            <person name="Whitney A.M."/>
            <person name="Mcquiston J.R."/>
        </authorList>
    </citation>
    <scope>NUCLEOTIDE SEQUENCE [LARGE SCALE GENOMIC DNA]</scope>
    <source>
        <strain evidence="3 6">H1892</strain>
        <strain evidence="4">H2381</strain>
    </source>
</reference>
<dbReference type="EMBL" id="NIPV01000024">
    <property type="protein sequence ID" value="OWJ76775.1"/>
    <property type="molecule type" value="Genomic_DNA"/>
</dbReference>
<evidence type="ECO:0000313" key="4">
    <source>
        <dbReference type="EMBL" id="OWJ81727.1"/>
    </source>
</evidence>
<dbReference type="Pfam" id="PF13362">
    <property type="entry name" value="Toprim_3"/>
    <property type="match status" value="1"/>
</dbReference>
<protein>
    <submittedName>
        <fullName evidence="4">Uncharacterized protein</fullName>
    </submittedName>
</protein>
<dbReference type="Proteomes" id="UP000214673">
    <property type="component" value="Unassembled WGS sequence"/>
</dbReference>
<feature type="domain" description="DUF7146" evidence="2">
    <location>
        <begin position="94"/>
        <end position="192"/>
    </location>
</feature>
<dbReference type="STRING" id="366616.CG51_01155"/>
<organism evidence="4 5">
    <name type="scientific">Haematobacter missouriensis</name>
    <dbReference type="NCBI Taxonomy" id="366616"/>
    <lineage>
        <taxon>Bacteria</taxon>
        <taxon>Pseudomonadati</taxon>
        <taxon>Pseudomonadota</taxon>
        <taxon>Alphaproteobacteria</taxon>
        <taxon>Rhodobacterales</taxon>
        <taxon>Paracoccaceae</taxon>
        <taxon>Haematobacter</taxon>
    </lineage>
</organism>
<name>A0A212AJV2_9RHOB</name>
<keyword evidence="6" id="KW-1185">Reference proteome</keyword>
<dbReference type="AlphaFoldDB" id="A0A212AJV2"/>
<feature type="domain" description="Toprim" evidence="1">
    <location>
        <begin position="199"/>
        <end position="288"/>
    </location>
</feature>
<dbReference type="Pfam" id="PF23639">
    <property type="entry name" value="DUF7146"/>
    <property type="match status" value="1"/>
</dbReference>
<proteinExistence type="predicted"/>
<accession>A0A212AJV2</accession>
<dbReference type="RefSeq" id="WP_035744074.1">
    <property type="nucleotide sequence ID" value="NZ_JFGS01000011.1"/>
</dbReference>